<accession>A0ABN8NAD4</accession>
<reference evidence="2 3" key="1">
    <citation type="submission" date="2022-05" db="EMBL/GenBank/DDBJ databases">
        <authorList>
            <consortium name="Genoscope - CEA"/>
            <person name="William W."/>
        </authorList>
    </citation>
    <scope>NUCLEOTIDE SEQUENCE [LARGE SCALE GENOMIC DNA]</scope>
</reference>
<feature type="domain" description="C2H2-type" evidence="1">
    <location>
        <begin position="260"/>
        <end position="284"/>
    </location>
</feature>
<comment type="caution">
    <text evidence="2">The sequence shown here is derived from an EMBL/GenBank/DDBJ whole genome shotgun (WGS) entry which is preliminary data.</text>
</comment>
<evidence type="ECO:0000259" key="1">
    <source>
        <dbReference type="PROSITE" id="PS00028"/>
    </source>
</evidence>
<proteinExistence type="predicted"/>
<dbReference type="InterPro" id="IPR013087">
    <property type="entry name" value="Znf_C2H2_type"/>
</dbReference>
<dbReference type="PANTHER" id="PTHR33845:SF1">
    <property type="entry name" value="C2H2-TYPE DOMAIN-CONTAINING PROTEIN"/>
    <property type="match status" value="1"/>
</dbReference>
<gene>
    <name evidence="2" type="ORF">PLOB_00008252</name>
</gene>
<sequence>MDWAMKYLPQHYREQMSEFFDKRGRSWQISAVITRSQEEGKCEVECFVHLFNTCKQNSFAVMSVIEHLLNTIKIEYPSINKAFLRSDNAGCYHSGPLILSLPYIGTRSGVIPLRYDFSDPQTGKDICDRKTAPMKVHIKRWVSEKHDMTTAENMKEVLESHGGLKGCRVAVVQVDTTKSVGVENKIPGISLLNNFLFEERGRRAWKAYKVGPGCFIPYDKVIIERQGDTGLKVIRPFGARTKERGTIAENTRPLTEIFPCTETGCVLSFKTLEEVEQHMDTGKHVRELESESLYDSIRKKWAERLTEVNVAGFHETGTYSAEELHFSYPSLSKKDQQPLGWALKTVKKPSRMEAHVKAYLVQKFDTDCRTGQKADPVQVAREMKIVKDDAGHLLFTPQEWRTAQQINSFFSRLSAVQRQTQMEKDTSEYATSQEFTEEDPDLEVLENETVLENLRIAINLQVTAPQHPIVVRNRNLCELSKAKKLDVLKVTELREMCESLQLEVSG</sequence>
<evidence type="ECO:0000313" key="3">
    <source>
        <dbReference type="Proteomes" id="UP001159405"/>
    </source>
</evidence>
<name>A0ABN8NAD4_9CNID</name>
<evidence type="ECO:0000313" key="2">
    <source>
        <dbReference type="EMBL" id="CAH3045977.1"/>
    </source>
</evidence>
<dbReference type="Proteomes" id="UP001159405">
    <property type="component" value="Unassembled WGS sequence"/>
</dbReference>
<organism evidence="2 3">
    <name type="scientific">Porites lobata</name>
    <dbReference type="NCBI Taxonomy" id="104759"/>
    <lineage>
        <taxon>Eukaryota</taxon>
        <taxon>Metazoa</taxon>
        <taxon>Cnidaria</taxon>
        <taxon>Anthozoa</taxon>
        <taxon>Hexacorallia</taxon>
        <taxon>Scleractinia</taxon>
        <taxon>Fungiina</taxon>
        <taxon>Poritidae</taxon>
        <taxon>Porites</taxon>
    </lineage>
</organism>
<dbReference type="EMBL" id="CALNXK010000014">
    <property type="protein sequence ID" value="CAH3045977.1"/>
    <property type="molecule type" value="Genomic_DNA"/>
</dbReference>
<keyword evidence="3" id="KW-1185">Reference proteome</keyword>
<dbReference type="PROSITE" id="PS00028">
    <property type="entry name" value="ZINC_FINGER_C2H2_1"/>
    <property type="match status" value="1"/>
</dbReference>
<protein>
    <recommendedName>
        <fullName evidence="1">C2H2-type domain-containing protein</fullName>
    </recommendedName>
</protein>
<dbReference type="PANTHER" id="PTHR33845">
    <property type="entry name" value="C2H2-TYPE DOMAIN-CONTAINING PROTEIN"/>
    <property type="match status" value="1"/>
</dbReference>